<dbReference type="CDD" id="cd05233">
    <property type="entry name" value="SDR_c"/>
    <property type="match status" value="1"/>
</dbReference>
<dbReference type="RefSeq" id="WP_013256395.1">
    <property type="nucleotide sequence ID" value="NC_014364.1"/>
</dbReference>
<evidence type="ECO:0000313" key="4">
    <source>
        <dbReference type="Proteomes" id="UP000002318"/>
    </source>
</evidence>
<sequence length="243" mass="26446">MQIKDSVILITGGAIRVGRAFGLYFAEQGANIAFSYLSPEENPEETKKAIEALGVGALSVRTDVSDLHQIERLVTETMNRFGRIDTLINGAGIWLKSPFLEISEKEWDLSISVNLKGPFFCSQAVAPIMQKQKGGVIVNITDLSAFQVWDSYSHHAASKAGLVSVTKYLAAELAPYIRVNAIAPGTILLPPGASEEKITWSREKSLLKRIGTPEEAAMLIRLIIENDFITGGIYPVDGGRSLV</sequence>
<dbReference type="GO" id="GO:0016491">
    <property type="term" value="F:oxidoreductase activity"/>
    <property type="evidence" value="ECO:0007669"/>
    <property type="project" value="UniProtKB-KW"/>
</dbReference>
<dbReference type="PRINTS" id="PR00080">
    <property type="entry name" value="SDRFAMILY"/>
</dbReference>
<dbReference type="STRING" id="573413.Spirs_3850"/>
<dbReference type="Proteomes" id="UP000002318">
    <property type="component" value="Chromosome"/>
</dbReference>
<reference evidence="3 4" key="1">
    <citation type="journal article" date="2010" name="Stand. Genomic Sci.">
        <title>Complete genome sequence of Spirochaeta smaragdinae type strain (SEBR 4228).</title>
        <authorList>
            <person name="Mavromatis K."/>
            <person name="Yasawong M."/>
            <person name="Chertkov O."/>
            <person name="Lapidus A."/>
            <person name="Lucas S."/>
            <person name="Nolan M."/>
            <person name="Del Rio T.G."/>
            <person name="Tice H."/>
            <person name="Cheng J.F."/>
            <person name="Pitluck S."/>
            <person name="Liolios K."/>
            <person name="Ivanova N."/>
            <person name="Tapia R."/>
            <person name="Han C."/>
            <person name="Bruce D."/>
            <person name="Goodwin L."/>
            <person name="Pati A."/>
            <person name="Chen A."/>
            <person name="Palaniappan K."/>
            <person name="Land M."/>
            <person name="Hauser L."/>
            <person name="Chang Y.J."/>
            <person name="Jeffries C.D."/>
            <person name="Detter J.C."/>
            <person name="Rohde M."/>
            <person name="Brambilla E."/>
            <person name="Spring S."/>
            <person name="Goker M."/>
            <person name="Sikorski J."/>
            <person name="Woyke T."/>
            <person name="Bristow J."/>
            <person name="Eisen J.A."/>
            <person name="Markowitz V."/>
            <person name="Hugenholtz P."/>
            <person name="Klenk H.P."/>
            <person name="Kyrpides N.C."/>
        </authorList>
    </citation>
    <scope>NUCLEOTIDE SEQUENCE [LARGE SCALE GENOMIC DNA]</scope>
    <source>
        <strain evidence="4">DSM 11293 / JCM 15392 / SEBR 4228</strain>
    </source>
</reference>
<dbReference type="eggNOG" id="COG1028">
    <property type="taxonomic scope" value="Bacteria"/>
</dbReference>
<dbReference type="SUPFAM" id="SSF51735">
    <property type="entry name" value="NAD(P)-binding Rossmann-fold domains"/>
    <property type="match status" value="1"/>
</dbReference>
<proteinExistence type="inferred from homology"/>
<keyword evidence="4" id="KW-1185">Reference proteome</keyword>
<evidence type="ECO:0000256" key="1">
    <source>
        <dbReference type="ARBA" id="ARBA00006484"/>
    </source>
</evidence>
<evidence type="ECO:0000313" key="3">
    <source>
        <dbReference type="EMBL" id="ADK82936.1"/>
    </source>
</evidence>
<keyword evidence="2" id="KW-0560">Oxidoreductase</keyword>
<comment type="similarity">
    <text evidence="1">Belongs to the short-chain dehydrogenases/reductases (SDR) family.</text>
</comment>
<dbReference type="InterPro" id="IPR036291">
    <property type="entry name" value="NAD(P)-bd_dom_sf"/>
</dbReference>
<dbReference type="PANTHER" id="PTHR43639:SF1">
    <property type="entry name" value="SHORT-CHAIN DEHYDROGENASE_REDUCTASE FAMILY PROTEIN"/>
    <property type="match status" value="1"/>
</dbReference>
<protein>
    <submittedName>
        <fullName evidence="3">Short-chain dehydrogenase/reductase SDR</fullName>
    </submittedName>
</protein>
<organism evidence="3 4">
    <name type="scientific">Sediminispirochaeta smaragdinae (strain DSM 11293 / JCM 15392 / SEBR 4228)</name>
    <name type="common">Spirochaeta smaragdinae</name>
    <dbReference type="NCBI Taxonomy" id="573413"/>
    <lineage>
        <taxon>Bacteria</taxon>
        <taxon>Pseudomonadati</taxon>
        <taxon>Spirochaetota</taxon>
        <taxon>Spirochaetia</taxon>
        <taxon>Spirochaetales</taxon>
        <taxon>Spirochaetaceae</taxon>
        <taxon>Sediminispirochaeta</taxon>
    </lineage>
</organism>
<evidence type="ECO:0000256" key="2">
    <source>
        <dbReference type="ARBA" id="ARBA00023002"/>
    </source>
</evidence>
<dbReference type="OrthoDB" id="9793499at2"/>
<dbReference type="Pfam" id="PF13561">
    <property type="entry name" value="adh_short_C2"/>
    <property type="match status" value="1"/>
</dbReference>
<dbReference type="FunFam" id="3.40.50.720:FF:000084">
    <property type="entry name" value="Short-chain dehydrogenase reductase"/>
    <property type="match status" value="1"/>
</dbReference>
<dbReference type="HOGENOM" id="CLU_010194_1_3_12"/>
<dbReference type="Gene3D" id="3.40.50.720">
    <property type="entry name" value="NAD(P)-binding Rossmann-like Domain"/>
    <property type="match status" value="1"/>
</dbReference>
<dbReference type="AlphaFoldDB" id="E1R881"/>
<dbReference type="InterPro" id="IPR002347">
    <property type="entry name" value="SDR_fam"/>
</dbReference>
<dbReference type="KEGG" id="ssm:Spirs_3850"/>
<accession>E1R881</accession>
<dbReference type="PANTHER" id="PTHR43639">
    <property type="entry name" value="OXIDOREDUCTASE, SHORT-CHAIN DEHYDROGENASE/REDUCTASE FAMILY (AFU_ORTHOLOGUE AFUA_5G02870)"/>
    <property type="match status" value="1"/>
</dbReference>
<dbReference type="EMBL" id="CP002116">
    <property type="protein sequence ID" value="ADK82936.1"/>
    <property type="molecule type" value="Genomic_DNA"/>
</dbReference>
<gene>
    <name evidence="3" type="ordered locus">Spirs_3850</name>
</gene>
<name>E1R881_SEDSS</name>
<dbReference type="PRINTS" id="PR00081">
    <property type="entry name" value="GDHRDH"/>
</dbReference>